<comment type="caution">
    <text evidence="3">The sequence shown here is derived from an EMBL/GenBank/DDBJ whole genome shotgun (WGS) entry which is preliminary data.</text>
</comment>
<keyword evidence="1" id="KW-0472">Membrane</keyword>
<organism evidence="3">
    <name type="scientific">sediment metagenome</name>
    <dbReference type="NCBI Taxonomy" id="749907"/>
    <lineage>
        <taxon>unclassified sequences</taxon>
        <taxon>metagenomes</taxon>
        <taxon>ecological metagenomes</taxon>
    </lineage>
</organism>
<dbReference type="GO" id="GO:0016020">
    <property type="term" value="C:membrane"/>
    <property type="evidence" value="ECO:0007669"/>
    <property type="project" value="InterPro"/>
</dbReference>
<dbReference type="Pfam" id="PF01145">
    <property type="entry name" value="Band_7"/>
    <property type="match status" value="1"/>
</dbReference>
<dbReference type="PANTHER" id="PTHR23222:SF0">
    <property type="entry name" value="PROHIBITIN 1"/>
    <property type="match status" value="1"/>
</dbReference>
<dbReference type="EMBL" id="ADZX01000702">
    <property type="protein sequence ID" value="EFK95672.1"/>
    <property type="molecule type" value="Genomic_DNA"/>
</dbReference>
<reference evidence="3" key="1">
    <citation type="submission" date="2010-07" db="EMBL/GenBank/DDBJ databases">
        <authorList>
            <consortium name="CONSOLIDER consortium CSD2007-00005"/>
            <person name="Guazzaroni M.-E."/>
            <person name="Richter M."/>
            <person name="Garcia-Salamanca A."/>
            <person name="Yarza P."/>
            <person name="Ferrer M."/>
        </authorList>
    </citation>
    <scope>NUCLEOTIDE SEQUENCE</scope>
</reference>
<dbReference type="Gene3D" id="3.30.479.30">
    <property type="entry name" value="Band 7 domain"/>
    <property type="match status" value="1"/>
</dbReference>
<dbReference type="SMART" id="SM00244">
    <property type="entry name" value="PHB"/>
    <property type="match status" value="1"/>
</dbReference>
<reference evidence="3" key="2">
    <citation type="journal article" date="2011" name="Microb. Ecol.">
        <title>Taxonomic and Functional Metagenomic Profiling of the Microbial Community in the Anoxic Sediment of a Sub-saline Shallow Lake (Laguna de Carrizo, Central Spain).</title>
        <authorList>
            <person name="Ferrer M."/>
            <person name="Guazzaroni M.E."/>
            <person name="Richter M."/>
            <person name="Garcia-Salamanca A."/>
            <person name="Yarza P."/>
            <person name="Suarez-Suarez A."/>
            <person name="Solano J."/>
            <person name="Alcaide M."/>
            <person name="van Dillewijn P."/>
            <person name="Molina-Henares M.A."/>
            <person name="Lopez-Cortes N."/>
            <person name="Al-Ramahi Y."/>
            <person name="Guerrero C."/>
            <person name="Acosta A."/>
            <person name="de Eugenio L.I."/>
            <person name="Martinez V."/>
            <person name="Marques S."/>
            <person name="Rojo F."/>
            <person name="Santero E."/>
            <person name="Genilloud O."/>
            <person name="Perez-Perez J."/>
            <person name="Rossello-Mora R."/>
            <person name="Ramos J.L."/>
        </authorList>
    </citation>
    <scope>NUCLEOTIDE SEQUENCE</scope>
</reference>
<keyword evidence="1" id="KW-1133">Transmembrane helix</keyword>
<dbReference type="PANTHER" id="PTHR23222">
    <property type="entry name" value="PROHIBITIN"/>
    <property type="match status" value="1"/>
</dbReference>
<dbReference type="InterPro" id="IPR000163">
    <property type="entry name" value="Prohibitin"/>
</dbReference>
<sequence length="266" mass="30153">MEIREQANLVINWAVKAVVGVAILIILLGSFYVIGVGQVGVIFNQATGKTKSVQSGFSVKIPVVEQLNVFDIRTQRIDIVENCASKDLQLVEVKTVINYHLDYTKVNEIFTKVGRDYTDKVIIPVTNEIAKSLVSQYTVENIIVKRAELKDAIESALRLKLKEYFIVIESVNLVNIEFTPEFNRVVEAKQIEEQKIKTAEYKKMQAAQNKEAVILEAEGESRRQELIRATVNPQIVSLEWIKKWDGRLPVTMLGDKTVMMLNQDSK</sequence>
<dbReference type="SUPFAM" id="SSF117892">
    <property type="entry name" value="Band 7/SPFH domain"/>
    <property type="match status" value="1"/>
</dbReference>
<dbReference type="CDD" id="cd03401">
    <property type="entry name" value="SPFH_prohibitin"/>
    <property type="match status" value="1"/>
</dbReference>
<name>D9PL94_9ZZZZ</name>
<dbReference type="PRINTS" id="PR00679">
    <property type="entry name" value="PROHIBITIN"/>
</dbReference>
<keyword evidence="1" id="KW-0812">Transmembrane</keyword>
<protein>
    <submittedName>
        <fullName evidence="3">Band 7 protein</fullName>
    </submittedName>
</protein>
<proteinExistence type="predicted"/>
<dbReference type="InterPro" id="IPR036013">
    <property type="entry name" value="Band_7/SPFH_dom_sf"/>
</dbReference>
<evidence type="ECO:0000313" key="3">
    <source>
        <dbReference type="EMBL" id="EFK95672.1"/>
    </source>
</evidence>
<evidence type="ECO:0000259" key="2">
    <source>
        <dbReference type="SMART" id="SM00244"/>
    </source>
</evidence>
<dbReference type="AlphaFoldDB" id="D9PL94"/>
<feature type="domain" description="Band 7" evidence="2">
    <location>
        <begin position="29"/>
        <end position="190"/>
    </location>
</feature>
<accession>D9PL94</accession>
<evidence type="ECO:0000256" key="1">
    <source>
        <dbReference type="SAM" id="Phobius"/>
    </source>
</evidence>
<feature type="transmembrane region" description="Helical" evidence="1">
    <location>
        <begin position="17"/>
        <end position="43"/>
    </location>
</feature>
<gene>
    <name evidence="3" type="ORF">LDC_2317</name>
</gene>
<dbReference type="InterPro" id="IPR001107">
    <property type="entry name" value="Band_7"/>
</dbReference>